<protein>
    <submittedName>
        <fullName evidence="1">Uncharacterized protein</fullName>
    </submittedName>
</protein>
<accession>A0A154IE90</accession>
<reference evidence="1" key="1">
    <citation type="submission" date="2016-03" db="EMBL/GenBank/DDBJ databases">
        <title>Microsymbionts genomes from the relict species Vavilovia formosa.</title>
        <authorList>
            <person name="Chirak E."/>
            <person name="Kimeklis A."/>
            <person name="Kopat V."/>
            <person name="Andronov E."/>
        </authorList>
    </citation>
    <scope>NUCLEOTIDE SEQUENCE [LARGE SCALE GENOMIC DNA]</scope>
    <source>
        <strain evidence="1">Vaf12</strain>
    </source>
</reference>
<dbReference type="AlphaFoldDB" id="A0A154IE90"/>
<dbReference type="EMBL" id="LVYU01000111">
    <property type="protein sequence ID" value="KZA98755.1"/>
    <property type="molecule type" value="Genomic_DNA"/>
</dbReference>
<proteinExistence type="predicted"/>
<evidence type="ECO:0000313" key="1">
    <source>
        <dbReference type="EMBL" id="KZA98755.1"/>
    </source>
</evidence>
<name>A0A154IE90_RHILE</name>
<organism evidence="1">
    <name type="scientific">Rhizobium leguminosarum</name>
    <dbReference type="NCBI Taxonomy" id="384"/>
    <lineage>
        <taxon>Bacteria</taxon>
        <taxon>Pseudomonadati</taxon>
        <taxon>Pseudomonadota</taxon>
        <taxon>Alphaproteobacteria</taxon>
        <taxon>Hyphomicrobiales</taxon>
        <taxon>Rhizobiaceae</taxon>
        <taxon>Rhizobium/Agrobacterium group</taxon>
        <taxon>Rhizobium</taxon>
    </lineage>
</organism>
<comment type="caution">
    <text evidence="1">The sequence shown here is derived from an EMBL/GenBank/DDBJ whole genome shotgun (WGS) entry which is preliminary data.</text>
</comment>
<sequence length="71" mass="7858">MCLVIGHIKFWSKNTLSTLLLDAGFDNVRFEYVGRIPVFAKSMIAVAQKPLREGVGAAVILDSIRPLRSAR</sequence>
<gene>
    <name evidence="1" type="ORF">A4A59_26105</name>
</gene>